<evidence type="ECO:0000256" key="5">
    <source>
        <dbReference type="ARBA" id="ARBA00022490"/>
    </source>
</evidence>
<keyword evidence="7 13" id="KW-0819">tRNA processing</keyword>
<dbReference type="Gene3D" id="3.40.50.11030">
    <property type="entry name" value="Threonylcarbamoyl-AMP synthase, C-terminal domain"/>
    <property type="match status" value="1"/>
</dbReference>
<dbReference type="Gene3D" id="3.90.870.10">
    <property type="entry name" value="DHBP synthase"/>
    <property type="match status" value="1"/>
</dbReference>
<dbReference type="RefSeq" id="WP_092859345.1">
    <property type="nucleotide sequence ID" value="NZ_FOQH01000004.1"/>
</dbReference>
<dbReference type="GO" id="GO:0008033">
    <property type="term" value="P:tRNA processing"/>
    <property type="evidence" value="ECO:0007669"/>
    <property type="project" value="UniProtKB-KW"/>
</dbReference>
<feature type="binding site" evidence="14">
    <location>
        <position position="76"/>
    </location>
    <ligand>
        <name>L-threonine</name>
        <dbReference type="ChEBI" id="CHEBI:57926"/>
    </ligand>
</feature>
<dbReference type="GO" id="GO:0005737">
    <property type="term" value="C:cytoplasm"/>
    <property type="evidence" value="ECO:0007669"/>
    <property type="project" value="UniProtKB-SubCell"/>
</dbReference>
<evidence type="ECO:0000256" key="12">
    <source>
        <dbReference type="ARBA" id="ARBA00048366"/>
    </source>
</evidence>
<keyword evidence="17" id="KW-1185">Reference proteome</keyword>
<keyword evidence="6 13" id="KW-0808">Transferase</keyword>
<dbReference type="GO" id="GO:0006450">
    <property type="term" value="P:regulation of translational fidelity"/>
    <property type="evidence" value="ECO:0007669"/>
    <property type="project" value="TreeGrafter"/>
</dbReference>
<dbReference type="AlphaFoldDB" id="A0A1I3F2Y9"/>
<protein>
    <recommendedName>
        <fullName evidence="4 13">Threonylcarbamoyl-AMP synthase</fullName>
        <shortName evidence="13">TC-AMP synthase</shortName>
        <ecNumber evidence="3 13">2.7.7.87</ecNumber>
    </recommendedName>
    <alternativeName>
        <fullName evidence="11 13">L-threonylcarbamoyladenylate synthase</fullName>
    </alternativeName>
</protein>
<comment type="subcellular location">
    <subcellularLocation>
        <location evidence="1 13">Cytoplasm</location>
    </subcellularLocation>
</comment>
<dbReference type="EC" id="2.7.7.87" evidence="3 13"/>
<feature type="domain" description="YrdC-like" evidence="15">
    <location>
        <begin position="22"/>
        <end position="209"/>
    </location>
</feature>
<sequence>MSAQRPPDPWPARPTERLAGDAAGVARAAEILRAGGLVAFPTETVYGLGGRADLAASAAGIYAAKGRPSFNPLIAHVPDLEAAERLAIFPKAARALAEAFWPGPLTLVLPRRPGSGLAEAVTAGLPTVAIRVPAHPLARALLAATGAPVAAPSANRSGKVSPTTAAHVLDGLSGRIDAVLDGGACPVGVESTILGFEGETPAVLRPGGLALEAMAETCGRRLEVGAHPPAPPTSSRRPQVSAPGMLASHYAPGAALRLNAEAPRQGEGWLGFGPGPAAAGPYLNLSPSGDVAEAAANLFAHLRALDAAMGGAGTIAVAPVPEAGLGLAVNDRLRRAAAPRTDPLADPFDLPDPDA</sequence>
<evidence type="ECO:0000256" key="14">
    <source>
        <dbReference type="PIRSR" id="PIRSR004930-1"/>
    </source>
</evidence>
<comment type="catalytic activity">
    <reaction evidence="12 13">
        <text>L-threonine + hydrogencarbonate + ATP = L-threonylcarbamoyladenylate + diphosphate + H2O</text>
        <dbReference type="Rhea" id="RHEA:36407"/>
        <dbReference type="ChEBI" id="CHEBI:15377"/>
        <dbReference type="ChEBI" id="CHEBI:17544"/>
        <dbReference type="ChEBI" id="CHEBI:30616"/>
        <dbReference type="ChEBI" id="CHEBI:33019"/>
        <dbReference type="ChEBI" id="CHEBI:57926"/>
        <dbReference type="ChEBI" id="CHEBI:73682"/>
        <dbReference type="EC" id="2.7.7.87"/>
    </reaction>
</comment>
<evidence type="ECO:0000313" key="16">
    <source>
        <dbReference type="EMBL" id="SFI05520.1"/>
    </source>
</evidence>
<dbReference type="InterPro" id="IPR017945">
    <property type="entry name" value="DHBP_synth_RibB-like_a/b_dom"/>
</dbReference>
<dbReference type="PIRSF" id="PIRSF004930">
    <property type="entry name" value="Tln_factor_SUA5"/>
    <property type="match status" value="1"/>
</dbReference>
<feature type="binding site" evidence="14">
    <location>
        <position position="127"/>
    </location>
    <ligand>
        <name>ATP</name>
        <dbReference type="ChEBI" id="CHEBI:30616"/>
    </ligand>
</feature>
<reference evidence="16 17" key="1">
    <citation type="submission" date="2016-10" db="EMBL/GenBank/DDBJ databases">
        <authorList>
            <person name="de Groot N.N."/>
        </authorList>
    </citation>
    <scope>NUCLEOTIDE SEQUENCE [LARGE SCALE GENOMIC DNA]</scope>
    <source>
        <strain evidence="16 17">CGMCC 1.11030</strain>
    </source>
</reference>
<feature type="binding site" evidence="14">
    <location>
        <position position="151"/>
    </location>
    <ligand>
        <name>L-threonine</name>
        <dbReference type="ChEBI" id="CHEBI:57926"/>
    </ligand>
</feature>
<dbReference type="Proteomes" id="UP000199377">
    <property type="component" value="Unassembled WGS sequence"/>
</dbReference>
<feature type="binding site" evidence="14">
    <location>
        <position position="71"/>
    </location>
    <ligand>
        <name>ATP</name>
        <dbReference type="ChEBI" id="CHEBI:30616"/>
    </ligand>
</feature>
<dbReference type="FunFam" id="3.90.870.10:FF:000009">
    <property type="entry name" value="Threonylcarbamoyl-AMP synthase, putative"/>
    <property type="match status" value="1"/>
</dbReference>
<comment type="function">
    <text evidence="13">Required for the formation of a threonylcarbamoyl group on adenosine at position 37 (t(6)A37) in tRNAs that read codons beginning with adenine.</text>
</comment>
<dbReference type="InterPro" id="IPR010923">
    <property type="entry name" value="T(6)A37_SUA5"/>
</dbReference>
<dbReference type="EMBL" id="FOQH01000004">
    <property type="protein sequence ID" value="SFI05520.1"/>
    <property type="molecule type" value="Genomic_DNA"/>
</dbReference>
<organism evidence="16 17">
    <name type="scientific">Albimonas pacifica</name>
    <dbReference type="NCBI Taxonomy" id="1114924"/>
    <lineage>
        <taxon>Bacteria</taxon>
        <taxon>Pseudomonadati</taxon>
        <taxon>Pseudomonadota</taxon>
        <taxon>Alphaproteobacteria</taxon>
        <taxon>Rhodobacterales</taxon>
        <taxon>Paracoccaceae</taxon>
        <taxon>Albimonas</taxon>
    </lineage>
</organism>
<dbReference type="Pfam" id="PF03481">
    <property type="entry name" value="Sua5_C"/>
    <property type="match status" value="1"/>
</dbReference>
<evidence type="ECO:0000256" key="10">
    <source>
        <dbReference type="ARBA" id="ARBA00022840"/>
    </source>
</evidence>
<dbReference type="GO" id="GO:0000049">
    <property type="term" value="F:tRNA binding"/>
    <property type="evidence" value="ECO:0007669"/>
    <property type="project" value="TreeGrafter"/>
</dbReference>
<feature type="binding site" evidence="14">
    <location>
        <position position="191"/>
    </location>
    <ligand>
        <name>L-threonine</name>
        <dbReference type="ChEBI" id="CHEBI:57926"/>
    </ligand>
</feature>
<keyword evidence="8 13" id="KW-0548">Nucleotidyltransferase</keyword>
<evidence type="ECO:0000256" key="2">
    <source>
        <dbReference type="ARBA" id="ARBA00007663"/>
    </source>
</evidence>
<name>A0A1I3F2Y9_9RHOB</name>
<evidence type="ECO:0000256" key="4">
    <source>
        <dbReference type="ARBA" id="ARBA00015492"/>
    </source>
</evidence>
<dbReference type="InterPro" id="IPR006070">
    <property type="entry name" value="Sua5-like_dom"/>
</dbReference>
<evidence type="ECO:0000256" key="1">
    <source>
        <dbReference type="ARBA" id="ARBA00004496"/>
    </source>
</evidence>
<evidence type="ECO:0000259" key="15">
    <source>
        <dbReference type="PROSITE" id="PS51163"/>
    </source>
</evidence>
<feature type="binding site" evidence="14">
    <location>
        <position position="250"/>
    </location>
    <ligand>
        <name>ATP</name>
        <dbReference type="ChEBI" id="CHEBI:30616"/>
    </ligand>
</feature>
<evidence type="ECO:0000256" key="7">
    <source>
        <dbReference type="ARBA" id="ARBA00022694"/>
    </source>
</evidence>
<evidence type="ECO:0000256" key="6">
    <source>
        <dbReference type="ARBA" id="ARBA00022679"/>
    </source>
</evidence>
<dbReference type="InterPro" id="IPR038385">
    <property type="entry name" value="Sua5/YwlC_C"/>
</dbReference>
<dbReference type="Pfam" id="PF01300">
    <property type="entry name" value="Sua5_yciO_yrdC"/>
    <property type="match status" value="1"/>
</dbReference>
<gene>
    <name evidence="16" type="ORF">SAMN05216258_10431</name>
</gene>
<dbReference type="PANTHER" id="PTHR17490">
    <property type="entry name" value="SUA5"/>
    <property type="match status" value="1"/>
</dbReference>
<evidence type="ECO:0000256" key="8">
    <source>
        <dbReference type="ARBA" id="ARBA00022695"/>
    </source>
</evidence>
<evidence type="ECO:0000256" key="9">
    <source>
        <dbReference type="ARBA" id="ARBA00022741"/>
    </source>
</evidence>
<feature type="binding site" evidence="14">
    <location>
        <position position="205"/>
    </location>
    <ligand>
        <name>ATP</name>
        <dbReference type="ChEBI" id="CHEBI:30616"/>
    </ligand>
</feature>
<dbReference type="NCBIfam" id="TIGR00057">
    <property type="entry name" value="L-threonylcarbamoyladenylate synthase"/>
    <property type="match status" value="1"/>
</dbReference>
<evidence type="ECO:0000256" key="13">
    <source>
        <dbReference type="PIRNR" id="PIRNR004930"/>
    </source>
</evidence>
<dbReference type="InterPro" id="IPR005145">
    <property type="entry name" value="Sua5_C"/>
</dbReference>
<keyword evidence="5 13" id="KW-0963">Cytoplasm</keyword>
<feature type="binding site" evidence="14">
    <location>
        <position position="67"/>
    </location>
    <ligand>
        <name>ATP</name>
        <dbReference type="ChEBI" id="CHEBI:30616"/>
    </ligand>
</feature>
<dbReference type="GO" id="GO:0061710">
    <property type="term" value="F:L-threonylcarbamoyladenylate synthase"/>
    <property type="evidence" value="ECO:0007669"/>
    <property type="project" value="UniProtKB-EC"/>
</dbReference>
<dbReference type="InterPro" id="IPR050156">
    <property type="entry name" value="TC-AMP_synthase_SUA5"/>
</dbReference>
<evidence type="ECO:0000256" key="11">
    <source>
        <dbReference type="ARBA" id="ARBA00029774"/>
    </source>
</evidence>
<keyword evidence="10 13" id="KW-0067">ATP-binding</keyword>
<dbReference type="SUPFAM" id="SSF55821">
    <property type="entry name" value="YrdC/RibB"/>
    <property type="match status" value="1"/>
</dbReference>
<feature type="binding site" evidence="14">
    <location>
        <position position="131"/>
    </location>
    <ligand>
        <name>L-threonine</name>
        <dbReference type="ChEBI" id="CHEBI:57926"/>
    </ligand>
</feature>
<evidence type="ECO:0000313" key="17">
    <source>
        <dbReference type="Proteomes" id="UP000199377"/>
    </source>
</evidence>
<keyword evidence="9 13" id="KW-0547">Nucleotide-binding</keyword>
<dbReference type="OrthoDB" id="9814580at2"/>
<dbReference type="GO" id="GO:0003725">
    <property type="term" value="F:double-stranded RNA binding"/>
    <property type="evidence" value="ECO:0007669"/>
    <property type="project" value="UniProtKB-UniRule"/>
</dbReference>
<dbReference type="GO" id="GO:0005524">
    <property type="term" value="F:ATP binding"/>
    <property type="evidence" value="ECO:0007669"/>
    <property type="project" value="UniProtKB-UniRule"/>
</dbReference>
<dbReference type="PANTHER" id="PTHR17490:SF16">
    <property type="entry name" value="THREONYLCARBAMOYL-AMP SYNTHASE"/>
    <property type="match status" value="1"/>
</dbReference>
<dbReference type="PROSITE" id="PS51163">
    <property type="entry name" value="YRDC"/>
    <property type="match status" value="1"/>
</dbReference>
<feature type="binding site" evidence="14">
    <location>
        <position position="161"/>
    </location>
    <ligand>
        <name>ATP</name>
        <dbReference type="ChEBI" id="CHEBI:30616"/>
    </ligand>
</feature>
<evidence type="ECO:0000256" key="3">
    <source>
        <dbReference type="ARBA" id="ARBA00012584"/>
    </source>
</evidence>
<dbReference type="STRING" id="1114924.SAMN05216258_10431"/>
<accession>A0A1I3F2Y9</accession>
<feature type="binding site" evidence="14">
    <location>
        <position position="44"/>
    </location>
    <ligand>
        <name>L-threonine</name>
        <dbReference type="ChEBI" id="CHEBI:57926"/>
    </ligand>
</feature>
<proteinExistence type="inferred from homology"/>
<comment type="similarity">
    <text evidence="2 13">Belongs to the SUA5 family.</text>
</comment>
<feature type="binding site" evidence="14">
    <location>
        <position position="153"/>
    </location>
    <ligand>
        <name>ATP</name>
        <dbReference type="ChEBI" id="CHEBI:30616"/>
    </ligand>
</feature>